<evidence type="ECO:0000256" key="1">
    <source>
        <dbReference type="ARBA" id="ARBA00018672"/>
    </source>
</evidence>
<dbReference type="SMART" id="SM00862">
    <property type="entry name" value="Trans_reg_C"/>
    <property type="match status" value="1"/>
</dbReference>
<dbReference type="Gene3D" id="3.40.50.2300">
    <property type="match status" value="1"/>
</dbReference>
<comment type="function">
    <text evidence="5">May play the central regulatory role in sporulation. It may be an element of the effector pathway responsible for the activation of sporulation genes in response to nutritional stress. Spo0A may act in concert with spo0H (a sigma factor) to control the expression of some genes that are critical to the sporulation process.</text>
</comment>
<feature type="modified residue" description="4-aspartylphosphate" evidence="6">
    <location>
        <position position="51"/>
    </location>
</feature>
<evidence type="ECO:0000256" key="6">
    <source>
        <dbReference type="PROSITE-ProRule" id="PRU00169"/>
    </source>
</evidence>
<gene>
    <name evidence="10" type="primary">graR_3</name>
    <name evidence="10" type="ORF">CLRAG_14420</name>
</gene>
<dbReference type="InterPro" id="IPR036388">
    <property type="entry name" value="WH-like_DNA-bd_sf"/>
</dbReference>
<dbReference type="SUPFAM" id="SSF52172">
    <property type="entry name" value="CheY-like"/>
    <property type="match status" value="1"/>
</dbReference>
<feature type="DNA-binding region" description="OmpR/PhoB-type" evidence="7">
    <location>
        <begin position="125"/>
        <end position="223"/>
    </location>
</feature>
<protein>
    <recommendedName>
        <fullName evidence="1">Stage 0 sporulation protein A homolog</fullName>
    </recommendedName>
</protein>
<dbReference type="InterPro" id="IPR001867">
    <property type="entry name" value="OmpR/PhoB-type_DNA-bd"/>
</dbReference>
<dbReference type="GO" id="GO:0006355">
    <property type="term" value="P:regulation of DNA-templated transcription"/>
    <property type="evidence" value="ECO:0007669"/>
    <property type="project" value="InterPro"/>
</dbReference>
<keyword evidence="2" id="KW-0805">Transcription regulation</keyword>
<dbReference type="PATRIC" id="fig|1353534.3.peg.1464"/>
<reference evidence="10 11" key="1">
    <citation type="journal article" date="2012" name="Front. Microbiol.">
        <title>Draft Genome Sequence of the Virulent Strain 01-B526 of the Fish Pathogen Aeromonas salmonicida.</title>
        <authorList>
            <person name="Charette S.J."/>
            <person name="Brochu F."/>
            <person name="Boyle B."/>
            <person name="Filion G."/>
            <person name="Tanaka K.H."/>
            <person name="Derome N."/>
        </authorList>
    </citation>
    <scope>NUCLEOTIDE SEQUENCE [LARGE SCALE GENOMIC DNA]</scope>
    <source>
        <strain evidence="10 11">P11</strain>
    </source>
</reference>
<dbReference type="Pfam" id="PF00072">
    <property type="entry name" value="Response_reg"/>
    <property type="match status" value="1"/>
</dbReference>
<dbReference type="GO" id="GO:0005829">
    <property type="term" value="C:cytosol"/>
    <property type="evidence" value="ECO:0007669"/>
    <property type="project" value="TreeGrafter"/>
</dbReference>
<dbReference type="PANTHER" id="PTHR48111:SF43">
    <property type="entry name" value="STAGE 0 SPORULATION PROTEIN A HOMOLOG"/>
    <property type="match status" value="1"/>
</dbReference>
<evidence type="ECO:0000313" key="10">
    <source>
        <dbReference type="EMBL" id="OBR94512.1"/>
    </source>
</evidence>
<keyword evidence="3 7" id="KW-0238">DNA-binding</keyword>
<dbReference type="GO" id="GO:0000156">
    <property type="term" value="F:phosphorelay response regulator activity"/>
    <property type="evidence" value="ECO:0007669"/>
    <property type="project" value="TreeGrafter"/>
</dbReference>
<dbReference type="GO" id="GO:0000976">
    <property type="term" value="F:transcription cis-regulatory region binding"/>
    <property type="evidence" value="ECO:0007669"/>
    <property type="project" value="TreeGrafter"/>
</dbReference>
<dbReference type="InterPro" id="IPR011006">
    <property type="entry name" value="CheY-like_superfamily"/>
</dbReference>
<dbReference type="AlphaFoldDB" id="A0A1A6AWT5"/>
<dbReference type="Gene3D" id="1.10.10.10">
    <property type="entry name" value="Winged helix-like DNA-binding domain superfamily/Winged helix DNA-binding domain"/>
    <property type="match status" value="1"/>
</dbReference>
<keyword evidence="6" id="KW-0597">Phosphoprotein</keyword>
<dbReference type="SMART" id="SM00448">
    <property type="entry name" value="REC"/>
    <property type="match status" value="1"/>
</dbReference>
<feature type="domain" description="OmpR/PhoB-type" evidence="9">
    <location>
        <begin position="125"/>
        <end position="223"/>
    </location>
</feature>
<keyword evidence="4" id="KW-0804">Transcription</keyword>
<dbReference type="InterPro" id="IPR016032">
    <property type="entry name" value="Sig_transdc_resp-reg_C-effctor"/>
</dbReference>
<evidence type="ECO:0000313" key="11">
    <source>
        <dbReference type="Proteomes" id="UP000093954"/>
    </source>
</evidence>
<organism evidence="10 11">
    <name type="scientific">Clostridium ragsdalei P11</name>
    <dbReference type="NCBI Taxonomy" id="1353534"/>
    <lineage>
        <taxon>Bacteria</taxon>
        <taxon>Bacillati</taxon>
        <taxon>Bacillota</taxon>
        <taxon>Clostridia</taxon>
        <taxon>Eubacteriales</taxon>
        <taxon>Clostridiaceae</taxon>
        <taxon>Clostridium</taxon>
    </lineage>
</organism>
<keyword evidence="11" id="KW-1185">Reference proteome</keyword>
<name>A0A1A6AWT5_9CLOT</name>
<dbReference type="Pfam" id="PF00486">
    <property type="entry name" value="Trans_reg_C"/>
    <property type="match status" value="1"/>
</dbReference>
<feature type="domain" description="Response regulatory" evidence="8">
    <location>
        <begin position="2"/>
        <end position="115"/>
    </location>
</feature>
<dbReference type="CDD" id="cd00383">
    <property type="entry name" value="trans_reg_C"/>
    <property type="match status" value="1"/>
</dbReference>
<dbReference type="PROSITE" id="PS51755">
    <property type="entry name" value="OMPR_PHOB"/>
    <property type="match status" value="1"/>
</dbReference>
<evidence type="ECO:0000256" key="7">
    <source>
        <dbReference type="PROSITE-ProRule" id="PRU01091"/>
    </source>
</evidence>
<dbReference type="RefSeq" id="WP_065077776.1">
    <property type="nucleotide sequence ID" value="NZ_LROS01000012.1"/>
</dbReference>
<evidence type="ECO:0000256" key="3">
    <source>
        <dbReference type="ARBA" id="ARBA00023125"/>
    </source>
</evidence>
<dbReference type="PANTHER" id="PTHR48111">
    <property type="entry name" value="REGULATOR OF RPOS"/>
    <property type="match status" value="1"/>
</dbReference>
<dbReference type="InterPro" id="IPR039420">
    <property type="entry name" value="WalR-like"/>
</dbReference>
<comment type="caution">
    <text evidence="10">The sequence shown here is derived from an EMBL/GenBank/DDBJ whole genome shotgun (WGS) entry which is preliminary data.</text>
</comment>
<dbReference type="Proteomes" id="UP000093954">
    <property type="component" value="Unassembled WGS sequence"/>
</dbReference>
<accession>A0A1A6AWT5</accession>
<evidence type="ECO:0000256" key="4">
    <source>
        <dbReference type="ARBA" id="ARBA00023163"/>
    </source>
</evidence>
<sequence length="223" mass="25927">MKILIVEDDISIAELLCDSLQEWGYEVDYIRDFLNITEQIARIVPHLLLLDVKLPFYNGFYWCKEIRNISNMPIIFISSNSDKMNIVMAMNMGADDYITKPFDISVLVAKVQALLRRTYTFQKQNNMIEYHGLILLIDENSISYNGQKLELTKNEFRILELLLKNKGCPISKKDLMMKLWNDDCFVSDNTLFVNIARLRKTLENIGLPELIVTKKGIGYMVNE</sequence>
<evidence type="ECO:0000259" key="9">
    <source>
        <dbReference type="PROSITE" id="PS51755"/>
    </source>
</evidence>
<evidence type="ECO:0000256" key="5">
    <source>
        <dbReference type="ARBA" id="ARBA00024867"/>
    </source>
</evidence>
<dbReference type="SUPFAM" id="SSF46894">
    <property type="entry name" value="C-terminal effector domain of the bipartite response regulators"/>
    <property type="match status" value="1"/>
</dbReference>
<dbReference type="PROSITE" id="PS50110">
    <property type="entry name" value="RESPONSE_REGULATORY"/>
    <property type="match status" value="1"/>
</dbReference>
<evidence type="ECO:0000256" key="2">
    <source>
        <dbReference type="ARBA" id="ARBA00023015"/>
    </source>
</evidence>
<evidence type="ECO:0000259" key="8">
    <source>
        <dbReference type="PROSITE" id="PS50110"/>
    </source>
</evidence>
<dbReference type="Gene3D" id="6.10.250.690">
    <property type="match status" value="1"/>
</dbReference>
<proteinExistence type="predicted"/>
<dbReference type="GO" id="GO:0032993">
    <property type="term" value="C:protein-DNA complex"/>
    <property type="evidence" value="ECO:0007669"/>
    <property type="project" value="TreeGrafter"/>
</dbReference>
<dbReference type="EMBL" id="LROS01000012">
    <property type="protein sequence ID" value="OBR94512.1"/>
    <property type="molecule type" value="Genomic_DNA"/>
</dbReference>
<dbReference type="InterPro" id="IPR001789">
    <property type="entry name" value="Sig_transdc_resp-reg_receiver"/>
</dbReference>